<evidence type="ECO:0000313" key="10">
    <source>
        <dbReference type="Proteomes" id="UP000828390"/>
    </source>
</evidence>
<evidence type="ECO:0000313" key="9">
    <source>
        <dbReference type="EMBL" id="KAH3700769.1"/>
    </source>
</evidence>
<keyword evidence="5 8" id="KW-1133">Transmembrane helix</keyword>
<gene>
    <name evidence="9" type="ORF">DPMN_075748</name>
</gene>
<dbReference type="GO" id="GO:0006099">
    <property type="term" value="P:tricarboxylic acid cycle"/>
    <property type="evidence" value="ECO:0007669"/>
    <property type="project" value="InterPro"/>
</dbReference>
<keyword evidence="3 8" id="KW-0812">Transmembrane</keyword>
<dbReference type="Proteomes" id="UP000828390">
    <property type="component" value="Unassembled WGS sequence"/>
</dbReference>
<dbReference type="GO" id="GO:0046872">
    <property type="term" value="F:metal ion binding"/>
    <property type="evidence" value="ECO:0007669"/>
    <property type="project" value="UniProtKB-KW"/>
</dbReference>
<protein>
    <recommendedName>
        <fullName evidence="11">Succinate dehydrogenase cytochrome b560 subunit, mitochondrial</fullName>
    </recommendedName>
</protein>
<evidence type="ECO:0000256" key="2">
    <source>
        <dbReference type="ARBA" id="ARBA00022617"/>
    </source>
</evidence>
<comment type="caution">
    <text evidence="9">The sequence shown here is derived from an EMBL/GenBank/DDBJ whole genome shotgun (WGS) entry which is preliminary data.</text>
</comment>
<dbReference type="InterPro" id="IPR034804">
    <property type="entry name" value="SQR/QFR_C/D"/>
</dbReference>
<keyword evidence="6" id="KW-0408">Iron</keyword>
<dbReference type="GO" id="GO:0016020">
    <property type="term" value="C:membrane"/>
    <property type="evidence" value="ECO:0007669"/>
    <property type="project" value="UniProtKB-SubCell"/>
</dbReference>
<dbReference type="NCBIfam" id="TIGR02970">
    <property type="entry name" value="succ_dehyd_cytB"/>
    <property type="match status" value="1"/>
</dbReference>
<dbReference type="Pfam" id="PF01127">
    <property type="entry name" value="Sdh_cyt"/>
    <property type="match status" value="1"/>
</dbReference>
<dbReference type="InterPro" id="IPR018495">
    <property type="entry name" value="Succ_DH_cyt_bsu_CS"/>
</dbReference>
<reference evidence="9" key="2">
    <citation type="submission" date="2020-11" db="EMBL/GenBank/DDBJ databases">
        <authorList>
            <person name="McCartney M.A."/>
            <person name="Auch B."/>
            <person name="Kono T."/>
            <person name="Mallez S."/>
            <person name="Becker A."/>
            <person name="Gohl D.M."/>
            <person name="Silverstein K.A.T."/>
            <person name="Koren S."/>
            <person name="Bechman K.B."/>
            <person name="Herman A."/>
            <person name="Abrahante J.E."/>
            <person name="Garbe J."/>
        </authorList>
    </citation>
    <scope>NUCLEOTIDE SEQUENCE</scope>
    <source>
        <strain evidence="9">Duluth1</strain>
        <tissue evidence="9">Whole animal</tissue>
    </source>
</reference>
<dbReference type="InterPro" id="IPR000701">
    <property type="entry name" value="SuccDH_FuR_B_TM-su"/>
</dbReference>
<sequence length="172" mass="19017">MASLMLRAAFRQPMAAAAVKNSVFVKSSGPMSTIQAYKQMEEYWNKNRALKRPLSPHLSIYKPQVTSMLSLGHRVTGIGMAVSVTGASIFLLLAPGNFEHYLTLLQGLQMGPAIIIAAKYILAFPISYHYVNGIRHLAWDWAWGFGLQFLYKTGFFALSLALIAASILVFAF</sequence>
<dbReference type="OrthoDB" id="588261at2759"/>
<accession>A0A9D3YHK1</accession>
<dbReference type="PROSITE" id="PS01000">
    <property type="entry name" value="SDH_CYT_1"/>
    <property type="match status" value="1"/>
</dbReference>
<dbReference type="EMBL" id="JAIWYP010000015">
    <property type="protein sequence ID" value="KAH3700769.1"/>
    <property type="molecule type" value="Genomic_DNA"/>
</dbReference>
<keyword evidence="7 8" id="KW-0472">Membrane</keyword>
<dbReference type="AlphaFoldDB" id="A0A9D3YHK1"/>
<reference evidence="9" key="1">
    <citation type="journal article" date="2019" name="bioRxiv">
        <title>The Genome of the Zebra Mussel, Dreissena polymorpha: A Resource for Invasive Species Research.</title>
        <authorList>
            <person name="McCartney M.A."/>
            <person name="Auch B."/>
            <person name="Kono T."/>
            <person name="Mallez S."/>
            <person name="Zhang Y."/>
            <person name="Obille A."/>
            <person name="Becker A."/>
            <person name="Abrahante J.E."/>
            <person name="Garbe J."/>
            <person name="Badalamenti J.P."/>
            <person name="Herman A."/>
            <person name="Mangelson H."/>
            <person name="Liachko I."/>
            <person name="Sullivan S."/>
            <person name="Sone E.D."/>
            <person name="Koren S."/>
            <person name="Silverstein K.A.T."/>
            <person name="Beckman K.B."/>
            <person name="Gohl D.M."/>
        </authorList>
    </citation>
    <scope>NUCLEOTIDE SEQUENCE</scope>
    <source>
        <strain evidence="9">Duluth1</strain>
        <tissue evidence="9">Whole animal</tissue>
    </source>
</reference>
<keyword evidence="10" id="KW-1185">Reference proteome</keyword>
<dbReference type="PANTHER" id="PTHR10978">
    <property type="entry name" value="SUCCINATE DEHYDROGENASE CYTOCHROME B560 SUBUNIT"/>
    <property type="match status" value="1"/>
</dbReference>
<evidence type="ECO:0008006" key="11">
    <source>
        <dbReference type="Google" id="ProtNLM"/>
    </source>
</evidence>
<proteinExistence type="predicted"/>
<evidence type="ECO:0000256" key="1">
    <source>
        <dbReference type="ARBA" id="ARBA00004141"/>
    </source>
</evidence>
<feature type="transmembrane region" description="Helical" evidence="8">
    <location>
        <begin position="110"/>
        <end position="130"/>
    </location>
</feature>
<dbReference type="GO" id="GO:0009055">
    <property type="term" value="F:electron transfer activity"/>
    <property type="evidence" value="ECO:0007669"/>
    <property type="project" value="InterPro"/>
</dbReference>
<evidence type="ECO:0000256" key="4">
    <source>
        <dbReference type="ARBA" id="ARBA00022723"/>
    </source>
</evidence>
<feature type="transmembrane region" description="Helical" evidence="8">
    <location>
        <begin position="150"/>
        <end position="171"/>
    </location>
</feature>
<dbReference type="GO" id="GO:0005739">
    <property type="term" value="C:mitochondrion"/>
    <property type="evidence" value="ECO:0007669"/>
    <property type="project" value="GOC"/>
</dbReference>
<comment type="subcellular location">
    <subcellularLocation>
        <location evidence="1">Membrane</location>
        <topology evidence="1">Multi-pass membrane protein</topology>
    </subcellularLocation>
</comment>
<evidence type="ECO:0000256" key="7">
    <source>
        <dbReference type="ARBA" id="ARBA00023136"/>
    </source>
</evidence>
<dbReference type="PANTHER" id="PTHR10978:SF5">
    <property type="entry name" value="SUCCINATE DEHYDROGENASE CYTOCHROME B560 SUBUNIT, MITOCHONDRIAL"/>
    <property type="match status" value="1"/>
</dbReference>
<evidence type="ECO:0000256" key="5">
    <source>
        <dbReference type="ARBA" id="ARBA00022989"/>
    </source>
</evidence>
<evidence type="ECO:0000256" key="3">
    <source>
        <dbReference type="ARBA" id="ARBA00022692"/>
    </source>
</evidence>
<feature type="transmembrane region" description="Helical" evidence="8">
    <location>
        <begin position="78"/>
        <end position="98"/>
    </location>
</feature>
<dbReference type="Gene3D" id="1.20.1300.10">
    <property type="entry name" value="Fumarate reductase/succinate dehydrogenase, transmembrane subunit"/>
    <property type="match status" value="1"/>
</dbReference>
<dbReference type="GO" id="GO:0006121">
    <property type="term" value="P:mitochondrial electron transport, succinate to ubiquinone"/>
    <property type="evidence" value="ECO:0007669"/>
    <property type="project" value="TreeGrafter"/>
</dbReference>
<dbReference type="InterPro" id="IPR014314">
    <property type="entry name" value="Succ_DH_cytb556"/>
</dbReference>
<evidence type="ECO:0000256" key="6">
    <source>
        <dbReference type="ARBA" id="ARBA00023004"/>
    </source>
</evidence>
<dbReference type="PROSITE" id="PS01001">
    <property type="entry name" value="SDH_CYT_2"/>
    <property type="match status" value="1"/>
</dbReference>
<dbReference type="CDD" id="cd03499">
    <property type="entry name" value="SQR_TypeC_SdhC"/>
    <property type="match status" value="1"/>
</dbReference>
<keyword evidence="4" id="KW-0479">Metal-binding</keyword>
<dbReference type="SUPFAM" id="SSF81343">
    <property type="entry name" value="Fumarate reductase respiratory complex transmembrane subunits"/>
    <property type="match status" value="1"/>
</dbReference>
<evidence type="ECO:0000256" key="8">
    <source>
        <dbReference type="SAM" id="Phobius"/>
    </source>
</evidence>
<keyword evidence="2" id="KW-0349">Heme</keyword>
<organism evidence="9 10">
    <name type="scientific">Dreissena polymorpha</name>
    <name type="common">Zebra mussel</name>
    <name type="synonym">Mytilus polymorpha</name>
    <dbReference type="NCBI Taxonomy" id="45954"/>
    <lineage>
        <taxon>Eukaryota</taxon>
        <taxon>Metazoa</taxon>
        <taxon>Spiralia</taxon>
        <taxon>Lophotrochozoa</taxon>
        <taxon>Mollusca</taxon>
        <taxon>Bivalvia</taxon>
        <taxon>Autobranchia</taxon>
        <taxon>Heteroconchia</taxon>
        <taxon>Euheterodonta</taxon>
        <taxon>Imparidentia</taxon>
        <taxon>Neoheterodontei</taxon>
        <taxon>Myida</taxon>
        <taxon>Dreissenoidea</taxon>
        <taxon>Dreissenidae</taxon>
        <taxon>Dreissena</taxon>
    </lineage>
</organism>
<name>A0A9D3YHK1_DREPO</name>